<dbReference type="GO" id="GO:0005634">
    <property type="term" value="C:nucleus"/>
    <property type="evidence" value="ECO:0007669"/>
    <property type="project" value="TreeGrafter"/>
</dbReference>
<evidence type="ECO:0000256" key="5">
    <source>
        <dbReference type="ARBA" id="ARBA00022723"/>
    </source>
</evidence>
<dbReference type="SUPFAM" id="SSF53738">
    <property type="entry name" value="Phosphoglucomutase, first 3 domains"/>
    <property type="match status" value="3"/>
</dbReference>
<dbReference type="GO" id="GO:0008973">
    <property type="term" value="F:phosphopentomutase activity"/>
    <property type="evidence" value="ECO:0007669"/>
    <property type="project" value="TreeGrafter"/>
</dbReference>
<evidence type="ECO:0000313" key="14">
    <source>
        <dbReference type="EnsemblMetazoa" id="OVOC7771.1"/>
    </source>
</evidence>
<comment type="cofactor">
    <cofactor evidence="1">
        <name>Mg(2+)</name>
        <dbReference type="ChEBI" id="CHEBI:18420"/>
    </cofactor>
</comment>
<dbReference type="Pfam" id="PF02880">
    <property type="entry name" value="PGM_PMM_III"/>
    <property type="match status" value="1"/>
</dbReference>
<keyword evidence="6" id="KW-0677">Repeat</keyword>
<dbReference type="InterPro" id="IPR001680">
    <property type="entry name" value="WD40_rpt"/>
</dbReference>
<evidence type="ECO:0000313" key="15">
    <source>
        <dbReference type="Proteomes" id="UP000024404"/>
    </source>
</evidence>
<dbReference type="PROSITE" id="PS00710">
    <property type="entry name" value="PGM_PMM"/>
    <property type="match status" value="1"/>
</dbReference>
<feature type="repeat" description="WD" evidence="9">
    <location>
        <begin position="15"/>
        <end position="49"/>
    </location>
</feature>
<dbReference type="Gene3D" id="2.130.10.10">
    <property type="entry name" value="YVTN repeat-like/Quinoprotein amine dehydrogenase"/>
    <property type="match status" value="1"/>
</dbReference>
<dbReference type="PROSITE" id="PS00678">
    <property type="entry name" value="WD_REPEATS_1"/>
    <property type="match status" value="1"/>
</dbReference>
<keyword evidence="3" id="KW-0597">Phosphoprotein</keyword>
<keyword evidence="7" id="KW-0460">Magnesium</keyword>
<name>A0A2K6WEB6_ONCVO</name>
<dbReference type="PRINTS" id="PR00509">
    <property type="entry name" value="PGMPMM"/>
</dbReference>
<dbReference type="PANTHER" id="PTHR45745:SF1">
    <property type="entry name" value="PHOSPHOGLUCOMUTASE 2B-RELATED"/>
    <property type="match status" value="1"/>
</dbReference>
<dbReference type="InterPro" id="IPR005845">
    <property type="entry name" value="A-D-PHexomutase_a/b/a-II"/>
</dbReference>
<sequence length="946" mass="106963">MTSSSEQFSTSIIFNDQQRDLIHHVAFDFHGRRIATSSSDMMVCVWDLSPDGSWVKSASWKSHGGPVWKVIWAHPEFGQILATCSFDRSVTIWEETVRHPVETITRNNIHNGQKQQQARWKRCCQLVDSRHNVTDIKFSPRHLGLMLATVSSQGILRVYEAPDIMNLSMWSLNQDIAVFRYRCSCLSWSTHRLTKPLIAVGSDDAHTTGKRVAVYEYHDNLRKWQLLNTPSLKVTEPVTDIAFAPPAGRSYHLLAVGSKDICIFKLSETGKTNGFNVDLIERGGPTEYEITQLEALENPSCSPVQIWRLSWNITGTILTTGSSDGYVRLWKENLLKKWSLVATLKSTEDYKPSDDDPKATTSISSLTKENHNDESRAEIEELWNKKDVEALKSRMCGKLSFGTAGVRTKMEAGFCRLNDLTILMLTNGFATHLKNTCNGQSNSVAIGYDGRHNSERWAKLAANVFVRNGIKVYLFSKCCPTPLVSYATIRFNCDAGLMITASHNPKQDNGYKAYWTNGAQILAPHDSQICRLAYENMKPKPEYWDISELSTHPLLHSADCIMEKYFIEELFLCHYKSLNEKCPIKFTYTAFHGVGLPYMTRMLKDFGFPSENIIIVQEHGKPDPDFPTLPFPNPEEGEKVLKIPIAVADKHNSTIILANDPDADRLQLAEKQPDGAWKIFTGNEMGALISWWMWHCWREENPQKDPSNLYIVTSAVSSSISRTIATTEGFKIEQGLTGFKWLGNKADELRRQGKTVLCAWEESIGFMLGNALDKDGITAAATFAELTCYLHSKELSLAQQLLNIYNKYGFHLNSNSYWFVPNQTAMKNIFEKIRKDKKYPQKIGKFDVKYVRDLTIGYDNEQSGNKPILPLSTSSEMITFTLSDGSSATIRASGTEPKIKYYIEFKSSPGKTEKDLIDIKKQLAELEQMVVDNLLEPKINGLIARC</sequence>
<evidence type="ECO:0000256" key="3">
    <source>
        <dbReference type="ARBA" id="ARBA00022553"/>
    </source>
</evidence>
<feature type="domain" description="Alpha-D-phosphohexomutase alpha/beta/alpha" evidence="13">
    <location>
        <begin position="700"/>
        <end position="803"/>
    </location>
</feature>
<protein>
    <submittedName>
        <fullName evidence="14">WD_REPEATS_REGION domain-containing protein</fullName>
    </submittedName>
</protein>
<dbReference type="GO" id="GO:0000287">
    <property type="term" value="F:magnesium ion binding"/>
    <property type="evidence" value="ECO:0007669"/>
    <property type="project" value="InterPro"/>
</dbReference>
<accession>A0A2K6WEB6</accession>
<dbReference type="Pfam" id="PF00400">
    <property type="entry name" value="WD40"/>
    <property type="match status" value="3"/>
</dbReference>
<dbReference type="InterPro" id="IPR019775">
    <property type="entry name" value="WD40_repeat_CS"/>
</dbReference>
<dbReference type="InterPro" id="IPR016066">
    <property type="entry name" value="A-D-PHexomutase_CS"/>
</dbReference>
<keyword evidence="8" id="KW-0413">Isomerase</keyword>
<comment type="similarity">
    <text evidence="2">Belongs to the phosphohexose mutase family.</text>
</comment>
<dbReference type="InterPro" id="IPR015943">
    <property type="entry name" value="WD40/YVTN_repeat-like_dom_sf"/>
</dbReference>
<dbReference type="InterPro" id="IPR036322">
    <property type="entry name" value="WD40_repeat_dom_sf"/>
</dbReference>
<dbReference type="InterPro" id="IPR036900">
    <property type="entry name" value="A-D-PHexomutase_C_sf"/>
</dbReference>
<dbReference type="PANTHER" id="PTHR45745">
    <property type="entry name" value="PHOSPHOMANNOMUTASE 45A"/>
    <property type="match status" value="1"/>
</dbReference>
<feature type="region of interest" description="Disordered" evidence="10">
    <location>
        <begin position="349"/>
        <end position="371"/>
    </location>
</feature>
<dbReference type="Pfam" id="PF02879">
    <property type="entry name" value="PGM_PMM_II"/>
    <property type="match status" value="1"/>
</dbReference>
<dbReference type="PROSITE" id="PS50082">
    <property type="entry name" value="WD_REPEATS_2"/>
    <property type="match status" value="2"/>
</dbReference>
<dbReference type="AlphaFoldDB" id="A0A2K6WEB6"/>
<evidence type="ECO:0000256" key="4">
    <source>
        <dbReference type="ARBA" id="ARBA00022574"/>
    </source>
</evidence>
<dbReference type="CDD" id="cd05799">
    <property type="entry name" value="PGM2"/>
    <property type="match status" value="1"/>
</dbReference>
<dbReference type="SUPFAM" id="SSF50978">
    <property type="entry name" value="WD40 repeat-like"/>
    <property type="match status" value="1"/>
</dbReference>
<dbReference type="Gene3D" id="3.30.310.50">
    <property type="entry name" value="Alpha-D-phosphohexomutase, C-terminal domain"/>
    <property type="match status" value="1"/>
</dbReference>
<dbReference type="GO" id="GO:0005975">
    <property type="term" value="P:carbohydrate metabolic process"/>
    <property type="evidence" value="ECO:0007669"/>
    <property type="project" value="InterPro"/>
</dbReference>
<dbReference type="SUPFAM" id="SSF55957">
    <property type="entry name" value="Phosphoglucomutase, C-terminal domain"/>
    <property type="match status" value="1"/>
</dbReference>
<dbReference type="SMART" id="SM00320">
    <property type="entry name" value="WD40"/>
    <property type="match status" value="6"/>
</dbReference>
<feature type="domain" description="Alpha-D-phosphohexomutase alpha/beta/alpha" evidence="12">
    <location>
        <begin position="577"/>
        <end position="671"/>
    </location>
</feature>
<dbReference type="InterPro" id="IPR005841">
    <property type="entry name" value="Alpha-D-phosphohexomutase_SF"/>
</dbReference>
<organism evidence="14 15">
    <name type="scientific">Onchocerca volvulus</name>
    <dbReference type="NCBI Taxonomy" id="6282"/>
    <lineage>
        <taxon>Eukaryota</taxon>
        <taxon>Metazoa</taxon>
        <taxon>Ecdysozoa</taxon>
        <taxon>Nematoda</taxon>
        <taxon>Chromadorea</taxon>
        <taxon>Rhabditida</taxon>
        <taxon>Spirurina</taxon>
        <taxon>Spiruromorpha</taxon>
        <taxon>Filarioidea</taxon>
        <taxon>Onchocercidae</taxon>
        <taxon>Onchocerca</taxon>
    </lineage>
</organism>
<dbReference type="OMA" id="RYKSKEF"/>
<dbReference type="EnsemblMetazoa" id="OVOC7771.1">
    <property type="protein sequence ID" value="OVOC7771.1"/>
    <property type="gene ID" value="WBGene00244580"/>
</dbReference>
<evidence type="ECO:0000256" key="10">
    <source>
        <dbReference type="SAM" id="MobiDB-lite"/>
    </source>
</evidence>
<reference evidence="15" key="1">
    <citation type="submission" date="2013-10" db="EMBL/GenBank/DDBJ databases">
        <title>Genome sequencing of Onchocerca volvulus.</title>
        <authorList>
            <person name="Cotton J."/>
            <person name="Tsai J."/>
            <person name="Stanley E."/>
            <person name="Tracey A."/>
            <person name="Holroyd N."/>
            <person name="Lustigman S."/>
            <person name="Berriman M."/>
        </authorList>
    </citation>
    <scope>NUCLEOTIDE SEQUENCE</scope>
</reference>
<feature type="domain" description="Alpha-D-phosphohexomutase alpha/beta/alpha" evidence="11">
    <location>
        <begin position="399"/>
        <end position="535"/>
    </location>
</feature>
<keyword evidence="4 9" id="KW-0853">WD repeat</keyword>
<dbReference type="EnsemblMetazoa" id="OVOC7771.2">
    <property type="protein sequence ID" value="OVOC7771.2"/>
    <property type="gene ID" value="WBGene00244580"/>
</dbReference>
<dbReference type="STRING" id="6282.A0A2K6WEB6"/>
<keyword evidence="5" id="KW-0479">Metal-binding</keyword>
<dbReference type="InterPro" id="IPR005846">
    <property type="entry name" value="A-D-PHexomutase_a/b/a-III"/>
</dbReference>
<reference evidence="14" key="2">
    <citation type="submission" date="2018-02" db="UniProtKB">
        <authorList>
            <consortium name="EnsemblMetazoa"/>
        </authorList>
    </citation>
    <scope>IDENTIFICATION</scope>
</reference>
<dbReference type="EMBL" id="CMVM020000231">
    <property type="status" value="NOT_ANNOTATED_CDS"/>
    <property type="molecule type" value="Genomic_DNA"/>
</dbReference>
<evidence type="ECO:0000256" key="9">
    <source>
        <dbReference type="PROSITE-ProRule" id="PRU00221"/>
    </source>
</evidence>
<feature type="repeat" description="WD" evidence="9">
    <location>
        <begin position="309"/>
        <end position="331"/>
    </location>
</feature>
<dbReference type="Pfam" id="PF02878">
    <property type="entry name" value="PGM_PMM_I"/>
    <property type="match status" value="1"/>
</dbReference>
<dbReference type="InterPro" id="IPR005844">
    <property type="entry name" value="A-D-PHexomutase_a/b/a-I"/>
</dbReference>
<dbReference type="EMBL" id="CMVM020000232">
    <property type="status" value="NOT_ANNOTATED_CDS"/>
    <property type="molecule type" value="Genomic_DNA"/>
</dbReference>
<evidence type="ECO:0000259" key="12">
    <source>
        <dbReference type="Pfam" id="PF02879"/>
    </source>
</evidence>
<evidence type="ECO:0000256" key="8">
    <source>
        <dbReference type="ARBA" id="ARBA00023235"/>
    </source>
</evidence>
<dbReference type="Proteomes" id="UP000024404">
    <property type="component" value="Unassembled WGS sequence"/>
</dbReference>
<evidence type="ECO:0000256" key="2">
    <source>
        <dbReference type="ARBA" id="ARBA00010231"/>
    </source>
</evidence>
<evidence type="ECO:0000256" key="6">
    <source>
        <dbReference type="ARBA" id="ARBA00022737"/>
    </source>
</evidence>
<feature type="compositionally biased region" description="Basic and acidic residues" evidence="10">
    <location>
        <begin position="349"/>
        <end position="358"/>
    </location>
</feature>
<dbReference type="GO" id="GO:0006166">
    <property type="term" value="P:purine ribonucleoside salvage"/>
    <property type="evidence" value="ECO:0007669"/>
    <property type="project" value="TreeGrafter"/>
</dbReference>
<evidence type="ECO:0000256" key="1">
    <source>
        <dbReference type="ARBA" id="ARBA00001946"/>
    </source>
</evidence>
<dbReference type="Gene3D" id="3.40.120.10">
    <property type="entry name" value="Alpha-D-Glucose-1,6-Bisphosphate, subunit A, domain 3"/>
    <property type="match status" value="3"/>
</dbReference>
<keyword evidence="15" id="KW-1185">Reference proteome</keyword>
<evidence type="ECO:0000256" key="7">
    <source>
        <dbReference type="ARBA" id="ARBA00022842"/>
    </source>
</evidence>
<evidence type="ECO:0000259" key="13">
    <source>
        <dbReference type="Pfam" id="PF02880"/>
    </source>
</evidence>
<dbReference type="InterPro" id="IPR016055">
    <property type="entry name" value="A-D-PHexomutase_a/b/a-I/II/III"/>
</dbReference>
<evidence type="ECO:0000259" key="11">
    <source>
        <dbReference type="Pfam" id="PF02878"/>
    </source>
</evidence>
<proteinExistence type="inferred from homology"/>